<reference evidence="8" key="1">
    <citation type="journal article" date="2019" name="Int. J. Syst. Evol. Microbiol.">
        <title>The Global Catalogue of Microorganisms (GCM) 10K type strain sequencing project: providing services to taxonomists for standard genome sequencing and annotation.</title>
        <authorList>
            <consortium name="The Broad Institute Genomics Platform"/>
            <consortium name="The Broad Institute Genome Sequencing Center for Infectious Disease"/>
            <person name="Wu L."/>
            <person name="Ma J."/>
        </authorList>
    </citation>
    <scope>NUCLEOTIDE SEQUENCE [LARGE SCALE GENOMIC DNA]</scope>
    <source>
        <strain evidence="8">CGMCC 1.15111</strain>
    </source>
</reference>
<dbReference type="Pfam" id="PF00691">
    <property type="entry name" value="OmpA"/>
    <property type="match status" value="1"/>
</dbReference>
<dbReference type="PROSITE" id="PS51123">
    <property type="entry name" value="OMPA_2"/>
    <property type="match status" value="1"/>
</dbReference>
<protein>
    <recommendedName>
        <fullName evidence="6">OmpA-like domain-containing protein</fullName>
    </recommendedName>
</protein>
<dbReference type="Gene3D" id="3.30.1330.60">
    <property type="entry name" value="OmpA-like domain"/>
    <property type="match status" value="1"/>
</dbReference>
<evidence type="ECO:0000256" key="2">
    <source>
        <dbReference type="ARBA" id="ARBA00023136"/>
    </source>
</evidence>
<keyword evidence="5" id="KW-0732">Signal</keyword>
<evidence type="ECO:0000256" key="3">
    <source>
        <dbReference type="ARBA" id="ARBA00023237"/>
    </source>
</evidence>
<gene>
    <name evidence="7" type="ORF">GCM10011340_29740</name>
</gene>
<proteinExistence type="predicted"/>
<keyword evidence="2 4" id="KW-0472">Membrane</keyword>
<name>A0ABQ3ICW6_9BACT</name>
<feature type="signal peptide" evidence="5">
    <location>
        <begin position="1"/>
        <end position="20"/>
    </location>
</feature>
<dbReference type="PRINTS" id="PR01021">
    <property type="entry name" value="OMPADOMAIN"/>
</dbReference>
<dbReference type="InterPro" id="IPR006664">
    <property type="entry name" value="OMP_bac"/>
</dbReference>
<dbReference type="EMBL" id="BNAG01000004">
    <property type="protein sequence ID" value="GHE71710.1"/>
    <property type="molecule type" value="Genomic_DNA"/>
</dbReference>
<comment type="subcellular location">
    <subcellularLocation>
        <location evidence="1">Cell outer membrane</location>
    </subcellularLocation>
</comment>
<dbReference type="PANTHER" id="PTHR30329">
    <property type="entry name" value="STATOR ELEMENT OF FLAGELLAR MOTOR COMPLEX"/>
    <property type="match status" value="1"/>
</dbReference>
<dbReference type="InterPro" id="IPR036737">
    <property type="entry name" value="OmpA-like_sf"/>
</dbReference>
<comment type="caution">
    <text evidence="7">The sequence shown here is derived from an EMBL/GenBank/DDBJ whole genome shotgun (WGS) entry which is preliminary data.</text>
</comment>
<dbReference type="InterPro" id="IPR006665">
    <property type="entry name" value="OmpA-like"/>
</dbReference>
<organism evidence="7 8">
    <name type="scientific">Roseivirga thermotolerans</name>
    <dbReference type="NCBI Taxonomy" id="1758176"/>
    <lineage>
        <taxon>Bacteria</taxon>
        <taxon>Pseudomonadati</taxon>
        <taxon>Bacteroidota</taxon>
        <taxon>Cytophagia</taxon>
        <taxon>Cytophagales</taxon>
        <taxon>Roseivirgaceae</taxon>
        <taxon>Roseivirga</taxon>
    </lineage>
</organism>
<dbReference type="Proteomes" id="UP000658258">
    <property type="component" value="Unassembled WGS sequence"/>
</dbReference>
<dbReference type="CDD" id="cd07185">
    <property type="entry name" value="OmpA_C-like"/>
    <property type="match status" value="1"/>
</dbReference>
<feature type="chain" id="PRO_5046770415" description="OmpA-like domain-containing protein" evidence="5">
    <location>
        <begin position="21"/>
        <end position="139"/>
    </location>
</feature>
<dbReference type="InterPro" id="IPR050330">
    <property type="entry name" value="Bact_OuterMem_StrucFunc"/>
</dbReference>
<accession>A0ABQ3ICW6</accession>
<feature type="domain" description="OmpA-like" evidence="6">
    <location>
        <begin position="21"/>
        <end position="139"/>
    </location>
</feature>
<evidence type="ECO:0000259" key="6">
    <source>
        <dbReference type="PROSITE" id="PS51123"/>
    </source>
</evidence>
<dbReference type="SUPFAM" id="SSF103088">
    <property type="entry name" value="OmpA-like"/>
    <property type="match status" value="1"/>
</dbReference>
<evidence type="ECO:0000313" key="8">
    <source>
        <dbReference type="Proteomes" id="UP000658258"/>
    </source>
</evidence>
<evidence type="ECO:0000256" key="4">
    <source>
        <dbReference type="PROSITE-ProRule" id="PRU00473"/>
    </source>
</evidence>
<dbReference type="RefSeq" id="WP_189631081.1">
    <property type="nucleotide sequence ID" value="NZ_BNAG01000004.1"/>
</dbReference>
<sequence>MLRWFIILWLLTSTLFSVNAQTFGEPSAIRSIYFGGGSARVDIRQANQLKLFLDSIPNIHDYFITVHSHTDNIGGKEYNERLSKMRSQSVIDLMLKLEKIKKEMIEVRDFGLYNPVYDNSTWEGRMKNRRVDVILWLVI</sequence>
<dbReference type="PANTHER" id="PTHR30329:SF21">
    <property type="entry name" value="LIPOPROTEIN YIAD-RELATED"/>
    <property type="match status" value="1"/>
</dbReference>
<keyword evidence="3" id="KW-0998">Cell outer membrane</keyword>
<evidence type="ECO:0000256" key="5">
    <source>
        <dbReference type="SAM" id="SignalP"/>
    </source>
</evidence>
<keyword evidence="8" id="KW-1185">Reference proteome</keyword>
<evidence type="ECO:0000313" key="7">
    <source>
        <dbReference type="EMBL" id="GHE71710.1"/>
    </source>
</evidence>
<evidence type="ECO:0000256" key="1">
    <source>
        <dbReference type="ARBA" id="ARBA00004442"/>
    </source>
</evidence>